<gene>
    <name evidence="2" type="ORF">KK083_19115</name>
</gene>
<evidence type="ECO:0000313" key="2">
    <source>
        <dbReference type="EMBL" id="MBT1699013.1"/>
    </source>
</evidence>
<feature type="chain" id="PRO_5042991810" evidence="1">
    <location>
        <begin position="27"/>
        <end position="131"/>
    </location>
</feature>
<reference evidence="2 3" key="1">
    <citation type="submission" date="2021-05" db="EMBL/GenBank/DDBJ databases">
        <title>A Polyphasic approach of four new species of the genus Ohtaekwangia: Ohtaekwangia histidinii sp. nov., Ohtaekwangia cretensis sp. nov., Ohtaekwangia indiensis sp. nov., Ohtaekwangia reichenbachii sp. nov. from diverse environment.</title>
        <authorList>
            <person name="Octaviana S."/>
        </authorList>
    </citation>
    <scope>NUCLEOTIDE SEQUENCE [LARGE SCALE GENOMIC DNA]</scope>
    <source>
        <strain evidence="2 3">PWU4</strain>
    </source>
</reference>
<evidence type="ECO:0000313" key="3">
    <source>
        <dbReference type="Proteomes" id="UP001319200"/>
    </source>
</evidence>
<protein>
    <submittedName>
        <fullName evidence="2">Uncharacterized protein</fullName>
    </submittedName>
</protein>
<dbReference type="RefSeq" id="WP_254166297.1">
    <property type="nucleotide sequence ID" value="NZ_JAHESF010000020.1"/>
</dbReference>
<feature type="signal peptide" evidence="1">
    <location>
        <begin position="1"/>
        <end position="26"/>
    </location>
</feature>
<proteinExistence type="predicted"/>
<organism evidence="2 3">
    <name type="scientific">Chryseosolibacter histidini</name>
    <dbReference type="NCBI Taxonomy" id="2782349"/>
    <lineage>
        <taxon>Bacteria</taxon>
        <taxon>Pseudomonadati</taxon>
        <taxon>Bacteroidota</taxon>
        <taxon>Cytophagia</taxon>
        <taxon>Cytophagales</taxon>
        <taxon>Chryseotaleaceae</taxon>
        <taxon>Chryseosolibacter</taxon>
    </lineage>
</organism>
<evidence type="ECO:0000256" key="1">
    <source>
        <dbReference type="SAM" id="SignalP"/>
    </source>
</evidence>
<comment type="caution">
    <text evidence="2">The sequence shown here is derived from an EMBL/GenBank/DDBJ whole genome shotgun (WGS) entry which is preliminary data.</text>
</comment>
<sequence length="131" mass="15489">MNSKYFCGACLILVLMIVACSFNQKEKPIDPELLPGKYYKDVDSSDSIFIYPDKTYKHTFHRKDGTVDSQTSTWYFKPEINDLFFERFIFYTDMGPSEFTGTWPPHVFVTEEGQVKLRYSERVYYLKAEEK</sequence>
<keyword evidence="3" id="KW-1185">Reference proteome</keyword>
<keyword evidence="1" id="KW-0732">Signal</keyword>
<dbReference type="AlphaFoldDB" id="A0AAP2DPK9"/>
<dbReference type="EMBL" id="JAHESF010000020">
    <property type="protein sequence ID" value="MBT1699013.1"/>
    <property type="molecule type" value="Genomic_DNA"/>
</dbReference>
<accession>A0AAP2DPK9</accession>
<dbReference type="PROSITE" id="PS51257">
    <property type="entry name" value="PROKAR_LIPOPROTEIN"/>
    <property type="match status" value="1"/>
</dbReference>
<dbReference type="Proteomes" id="UP001319200">
    <property type="component" value="Unassembled WGS sequence"/>
</dbReference>
<name>A0AAP2DPK9_9BACT</name>